<dbReference type="Pfam" id="PF04883">
    <property type="entry name" value="HK97-gp10_like"/>
    <property type="match status" value="1"/>
</dbReference>
<dbReference type="NCBIfam" id="TIGR01725">
    <property type="entry name" value="phge_HK97_gp10"/>
    <property type="match status" value="1"/>
</dbReference>
<proteinExistence type="predicted"/>
<sequence length="119" mass="13656">MSKGFDIEWRGVEKLGVIVKKSGNYCEVKADMIVKNNAEKLKVKAKEKAPVDTHFLVDHITTRYPGKLEGRVIGEASYNGYVEYGTRYQPPKPHIRPALKVIERQFKKDMDDLMKGLFK</sequence>
<organism evidence="1">
    <name type="scientific">Siphoviridae sp. ct8eQ1</name>
    <dbReference type="NCBI Taxonomy" id="2826171"/>
    <lineage>
        <taxon>Viruses</taxon>
        <taxon>Duplodnaviria</taxon>
        <taxon>Heunggongvirae</taxon>
        <taxon>Uroviricota</taxon>
        <taxon>Caudoviricetes</taxon>
    </lineage>
</organism>
<accession>A0A8S5N0A3</accession>
<protein>
    <recommendedName>
        <fullName evidence="2">HK97 gp10 family phage protein</fullName>
    </recommendedName>
</protein>
<evidence type="ECO:0008006" key="2">
    <source>
        <dbReference type="Google" id="ProtNLM"/>
    </source>
</evidence>
<dbReference type="InterPro" id="IPR010064">
    <property type="entry name" value="HK97-gp10_tail"/>
</dbReference>
<dbReference type="EMBL" id="BK015025">
    <property type="protein sequence ID" value="DAD87698.1"/>
    <property type="molecule type" value="Genomic_DNA"/>
</dbReference>
<name>A0A8S5N0A3_9CAUD</name>
<evidence type="ECO:0000313" key="1">
    <source>
        <dbReference type="EMBL" id="DAD87698.1"/>
    </source>
</evidence>
<reference evidence="1" key="1">
    <citation type="journal article" date="2021" name="Proc. Natl. Acad. Sci. U.S.A.">
        <title>A Catalog of Tens of Thousands of Viruses from Human Metagenomes Reveals Hidden Associations with Chronic Diseases.</title>
        <authorList>
            <person name="Tisza M.J."/>
            <person name="Buck C.B."/>
        </authorList>
    </citation>
    <scope>NUCLEOTIDE SEQUENCE</scope>
    <source>
        <strain evidence="1">Ct8eQ1</strain>
    </source>
</reference>